<comment type="caution">
    <text evidence="1">The sequence shown here is derived from an EMBL/GenBank/DDBJ whole genome shotgun (WGS) entry which is preliminary data.</text>
</comment>
<protein>
    <submittedName>
        <fullName evidence="1">Membrane lipoprotein lipid attachment site-containing protein</fullName>
    </submittedName>
</protein>
<name>A0A9D0YYS8_9FIRM</name>
<evidence type="ECO:0000313" key="2">
    <source>
        <dbReference type="Proteomes" id="UP000886725"/>
    </source>
</evidence>
<organism evidence="1 2">
    <name type="scientific">Candidatus Faecenecus gallistercoris</name>
    <dbReference type="NCBI Taxonomy" id="2840793"/>
    <lineage>
        <taxon>Bacteria</taxon>
        <taxon>Bacillati</taxon>
        <taxon>Bacillota</taxon>
        <taxon>Bacillota incertae sedis</taxon>
        <taxon>Candidatus Faecenecus</taxon>
    </lineage>
</organism>
<dbReference type="AlphaFoldDB" id="A0A9D0YYS8"/>
<dbReference type="PROSITE" id="PS51257">
    <property type="entry name" value="PROKAR_LIPOPROTEIN"/>
    <property type="match status" value="1"/>
</dbReference>
<proteinExistence type="predicted"/>
<evidence type="ECO:0000313" key="1">
    <source>
        <dbReference type="EMBL" id="HIQ64452.1"/>
    </source>
</evidence>
<dbReference type="EMBL" id="DVFU01000035">
    <property type="protein sequence ID" value="HIQ64452.1"/>
    <property type="molecule type" value="Genomic_DNA"/>
</dbReference>
<accession>A0A9D0YYS8</accession>
<sequence>MKKIIILLLTCFLLTGCTVTRIDNLEIGDLVSAILSQNITLENTNASGYDYYTPKGVSILNTTDNNVEFIDKIGNKYYLYVDVVSYYHKVESEYPVCDNCFYSSALSYNDKTGYLEINEINDKYFIEMMFHYAKVETYIEKDSLKEVLSSISTILGSIDYKDAILNTLIGENMLNYNELTFDIFKPKRTTGNFSDYIEVYDKYEDVDNELPDEDSIDIGEES</sequence>
<reference evidence="1" key="2">
    <citation type="journal article" date="2021" name="PeerJ">
        <title>Extensive microbial diversity within the chicken gut microbiome revealed by metagenomics and culture.</title>
        <authorList>
            <person name="Gilroy R."/>
            <person name="Ravi A."/>
            <person name="Getino M."/>
            <person name="Pursley I."/>
            <person name="Horton D.L."/>
            <person name="Alikhan N.F."/>
            <person name="Baker D."/>
            <person name="Gharbi K."/>
            <person name="Hall N."/>
            <person name="Watson M."/>
            <person name="Adriaenssens E.M."/>
            <person name="Foster-Nyarko E."/>
            <person name="Jarju S."/>
            <person name="Secka A."/>
            <person name="Antonio M."/>
            <person name="Oren A."/>
            <person name="Chaudhuri R.R."/>
            <person name="La Ragione R."/>
            <person name="Hildebrand F."/>
            <person name="Pallen M.J."/>
        </authorList>
    </citation>
    <scope>NUCLEOTIDE SEQUENCE</scope>
    <source>
        <strain evidence="1">CHK165-10780</strain>
    </source>
</reference>
<reference evidence="1" key="1">
    <citation type="submission" date="2020-10" db="EMBL/GenBank/DDBJ databases">
        <authorList>
            <person name="Gilroy R."/>
        </authorList>
    </citation>
    <scope>NUCLEOTIDE SEQUENCE</scope>
    <source>
        <strain evidence="1">CHK165-10780</strain>
    </source>
</reference>
<gene>
    <name evidence="1" type="ORF">IAC85_01810</name>
</gene>
<dbReference type="Proteomes" id="UP000886725">
    <property type="component" value="Unassembled WGS sequence"/>
</dbReference>
<keyword evidence="1" id="KW-0449">Lipoprotein</keyword>